<evidence type="ECO:0000313" key="1">
    <source>
        <dbReference type="EMBL" id="KAK5283572.1"/>
    </source>
</evidence>
<reference evidence="1 2" key="1">
    <citation type="submission" date="2023-08" db="EMBL/GenBank/DDBJ databases">
        <title>Black Yeasts Isolated from many extreme environments.</title>
        <authorList>
            <person name="Coleine C."/>
            <person name="Stajich J.E."/>
            <person name="Selbmann L."/>
        </authorList>
    </citation>
    <scope>NUCLEOTIDE SEQUENCE [LARGE SCALE GENOMIC DNA]</scope>
    <source>
        <strain evidence="1 2">CCFEE 536</strain>
    </source>
</reference>
<dbReference type="EMBL" id="JAVRRA010000866">
    <property type="protein sequence ID" value="KAK5283572.1"/>
    <property type="molecule type" value="Genomic_DNA"/>
</dbReference>
<accession>A0ABR0M5H7</accession>
<keyword evidence="2" id="KW-1185">Reference proteome</keyword>
<proteinExistence type="predicted"/>
<evidence type="ECO:0000313" key="2">
    <source>
        <dbReference type="Proteomes" id="UP001357485"/>
    </source>
</evidence>
<comment type="caution">
    <text evidence="1">The sequence shown here is derived from an EMBL/GenBank/DDBJ whole genome shotgun (WGS) entry which is preliminary data.</text>
</comment>
<feature type="non-terminal residue" evidence="1">
    <location>
        <position position="390"/>
    </location>
</feature>
<name>A0ABR0M5H7_9PEZI</name>
<gene>
    <name evidence="1" type="ORF">LTR16_005415</name>
</gene>
<protein>
    <submittedName>
        <fullName evidence="1">Uncharacterized protein</fullName>
    </submittedName>
</protein>
<sequence length="390" mass="43194">MSGEKDDTSVRADARASLTLSDAILGAIRSDETTDLIQRHLSIFFTTIESLLEFPSFRSLIDLSVVWRLMTRTLQLQSVSFSSASTEDRKALLKSNLVKLAQKSIAEQTTKIPPAGLSYAAGYEAFRLIFSLCDSALWDDRLQSRISKHLTHATDLLLRLPKIDRKGPNAYWDGQPCSISGSDSLSTALTSVIIDHSTLIRYLDKDKQRLLFRSIYLNATSCYPLHHAASECREEWITPMLLLADLCESILSSALDETKYILLGTLYASYVTADSQDGSSSSTSRNLSTLAGSAFPNLSTSALFRRWREDVLNYVVRSLGDSGADTDLVVSDPWLRLSVIAKLMEVPNPTADICLNPDVLMHIARITYAGSDEEIPRVLAAQKEIFTLTL</sequence>
<dbReference type="Proteomes" id="UP001357485">
    <property type="component" value="Unassembled WGS sequence"/>
</dbReference>
<organism evidence="1 2">
    <name type="scientific">Cryomyces antarcticus</name>
    <dbReference type="NCBI Taxonomy" id="329879"/>
    <lineage>
        <taxon>Eukaryota</taxon>
        <taxon>Fungi</taxon>
        <taxon>Dikarya</taxon>
        <taxon>Ascomycota</taxon>
        <taxon>Pezizomycotina</taxon>
        <taxon>Dothideomycetes</taxon>
        <taxon>Dothideomycetes incertae sedis</taxon>
        <taxon>Cryomyces</taxon>
    </lineage>
</organism>